<dbReference type="AlphaFoldDB" id="A0A2U8HGT3"/>
<feature type="compositionally biased region" description="Basic and acidic residues" evidence="1">
    <location>
        <begin position="53"/>
        <end position="68"/>
    </location>
</feature>
<evidence type="ECO:0000256" key="1">
    <source>
        <dbReference type="SAM" id="MobiDB-lite"/>
    </source>
</evidence>
<proteinExistence type="predicted"/>
<feature type="compositionally biased region" description="Basic and acidic residues" evidence="1">
    <location>
        <begin position="79"/>
        <end position="88"/>
    </location>
</feature>
<accession>A0A2U8HGT3</accession>
<feature type="signal peptide" evidence="2">
    <location>
        <begin position="1"/>
        <end position="21"/>
    </location>
</feature>
<sequence>MSRKFIAGVLAASLVVTGFSAAPLRAAEARDVAKVIGGAALVYMIGKAVSEAREADRERDRKDKERTKALQLQAAQQEHSWRAPDPRPHLPRPYRFEDRHGQFAQPSHARPKGVLPGACLREVRGERGAVMQRSCLRSAAIRTDALPDRCEKKIRIGKDKEHVFSAQCLQKAGWRISGRGAGNGHDRHGAWHPGRQHDRHYDGRRN</sequence>
<evidence type="ECO:0000313" key="4">
    <source>
        <dbReference type="Proteomes" id="UP000244915"/>
    </source>
</evidence>
<evidence type="ECO:0000313" key="3">
    <source>
        <dbReference type="EMBL" id="AWI84982.1"/>
    </source>
</evidence>
<feature type="compositionally biased region" description="Basic and acidic residues" evidence="1">
    <location>
        <begin position="184"/>
        <end position="206"/>
    </location>
</feature>
<organism evidence="3 4">
    <name type="scientific">Alloyangia pacifica</name>
    <dbReference type="NCBI Taxonomy" id="311180"/>
    <lineage>
        <taxon>Bacteria</taxon>
        <taxon>Pseudomonadati</taxon>
        <taxon>Pseudomonadota</taxon>
        <taxon>Alphaproteobacteria</taxon>
        <taxon>Rhodobacterales</taxon>
        <taxon>Roseobacteraceae</taxon>
        <taxon>Alloyangia</taxon>
    </lineage>
</organism>
<keyword evidence="2" id="KW-0732">Signal</keyword>
<protein>
    <submittedName>
        <fullName evidence="3">Uncharacterized protein</fullName>
    </submittedName>
</protein>
<evidence type="ECO:0000256" key="2">
    <source>
        <dbReference type="SAM" id="SignalP"/>
    </source>
</evidence>
<feature type="region of interest" description="Disordered" evidence="1">
    <location>
        <begin position="53"/>
        <end position="88"/>
    </location>
</feature>
<dbReference type="EMBL" id="CP022190">
    <property type="protein sequence ID" value="AWI84982.1"/>
    <property type="molecule type" value="Genomic_DNA"/>
</dbReference>
<dbReference type="OrthoDB" id="7876829at2"/>
<name>A0A2U8HGT3_9RHOB</name>
<feature type="chain" id="PRO_5016036415" evidence="2">
    <location>
        <begin position="22"/>
        <end position="206"/>
    </location>
</feature>
<feature type="region of interest" description="Disordered" evidence="1">
    <location>
        <begin position="179"/>
        <end position="206"/>
    </location>
</feature>
<gene>
    <name evidence="3" type="ORF">CEW88_14495</name>
</gene>
<dbReference type="Proteomes" id="UP000244915">
    <property type="component" value="Chromosome 2"/>
</dbReference>
<dbReference type="KEGG" id="ypac:CEW88_14495"/>
<reference evidence="3 4" key="1">
    <citation type="submission" date="2017-06" db="EMBL/GenBank/DDBJ databases">
        <title>Yangia sp. YSBP01 complete genome sequence.</title>
        <authorList>
            <person name="Woo J.-H."/>
            <person name="Kim H.-S."/>
        </authorList>
    </citation>
    <scope>NUCLEOTIDE SEQUENCE [LARGE SCALE GENOMIC DNA]</scope>
    <source>
        <strain evidence="3 4">YSBP01</strain>
    </source>
</reference>
<dbReference type="RefSeq" id="WP_108968320.1">
    <property type="nucleotide sequence ID" value="NZ_CP022190.1"/>
</dbReference>